<dbReference type="InterPro" id="IPR006626">
    <property type="entry name" value="PbH1"/>
</dbReference>
<keyword evidence="1" id="KW-0812">Transmembrane</keyword>
<feature type="transmembrane region" description="Helical" evidence="1">
    <location>
        <begin position="6"/>
        <end position="30"/>
    </location>
</feature>
<proteinExistence type="predicted"/>
<dbReference type="Gene3D" id="2.160.20.10">
    <property type="entry name" value="Single-stranded right-handed beta-helix, Pectin lyase-like"/>
    <property type="match status" value="1"/>
</dbReference>
<comment type="caution">
    <text evidence="2">The sequence shown here is derived from an EMBL/GenBank/DDBJ whole genome shotgun (WGS) entry which is preliminary data.</text>
</comment>
<dbReference type="EMBL" id="LAZR01001884">
    <property type="protein sequence ID" value="KKN37585.1"/>
    <property type="molecule type" value="Genomic_DNA"/>
</dbReference>
<evidence type="ECO:0008006" key="3">
    <source>
        <dbReference type="Google" id="ProtNLM"/>
    </source>
</evidence>
<feature type="transmembrane region" description="Helical" evidence="1">
    <location>
        <begin position="362"/>
        <end position="382"/>
    </location>
</feature>
<dbReference type="SMART" id="SM00710">
    <property type="entry name" value="PbH1"/>
    <property type="match status" value="5"/>
</dbReference>
<dbReference type="InterPro" id="IPR011050">
    <property type="entry name" value="Pectin_lyase_fold/virulence"/>
</dbReference>
<keyword evidence="1" id="KW-1133">Transmembrane helix</keyword>
<feature type="transmembrane region" description="Helical" evidence="1">
    <location>
        <begin position="336"/>
        <end position="356"/>
    </location>
</feature>
<accession>A0A0F9Q0Z5</accession>
<reference evidence="2" key="1">
    <citation type="journal article" date="2015" name="Nature">
        <title>Complex archaea that bridge the gap between prokaryotes and eukaryotes.</title>
        <authorList>
            <person name="Spang A."/>
            <person name="Saw J.H."/>
            <person name="Jorgensen S.L."/>
            <person name="Zaremba-Niedzwiedzka K."/>
            <person name="Martijn J."/>
            <person name="Lind A.E."/>
            <person name="van Eijk R."/>
            <person name="Schleper C."/>
            <person name="Guy L."/>
            <person name="Ettema T.J."/>
        </authorList>
    </citation>
    <scope>NUCLEOTIDE SEQUENCE</scope>
</reference>
<evidence type="ECO:0000256" key="1">
    <source>
        <dbReference type="SAM" id="Phobius"/>
    </source>
</evidence>
<gene>
    <name evidence="2" type="ORF">LCGC14_0761910</name>
</gene>
<dbReference type="AlphaFoldDB" id="A0A0F9Q0Z5"/>
<dbReference type="SUPFAM" id="SSF51126">
    <property type="entry name" value="Pectin lyase-like"/>
    <property type="match status" value="1"/>
</dbReference>
<sequence length="383" mass="42331">MKNKKIIGSLIGFVFVLIFISGMVSPSILFQDNTPKISQGAIKPDDLIPINFTIYIDGNWSAYVEKYDWATGKGIDKDPYVIEGIHVTNKEQTAYISIENTKYFVIRNVTVSNYVALYGHYTFAGIYIGNGQFGVINNVTIINATQGISLANGLNLADITDSIKITNSRFIGSHYADGTGKGAAISLHGVNFGYQFGDDFEFKTNITNIEISKNDIFSYASGILVSRGENISVKDNRIETIYGYVSDTGVYFKEVKDSEIIINDFYGCKSTTQDSIGISMSSFDDNTIVLENSINIKVFGNDFYDKNGNLIIDIPDEPDPIPDELSNPSIPINNSIFILVGGIIVGLVGISIFLKLSVLLEFFDITSLSILLNYFFIFFIILD</sequence>
<dbReference type="InterPro" id="IPR012334">
    <property type="entry name" value="Pectin_lyas_fold"/>
</dbReference>
<evidence type="ECO:0000313" key="2">
    <source>
        <dbReference type="EMBL" id="KKN37585.1"/>
    </source>
</evidence>
<keyword evidence="1" id="KW-0472">Membrane</keyword>
<protein>
    <recommendedName>
        <fullName evidence="3">Right handed beta helix domain-containing protein</fullName>
    </recommendedName>
</protein>
<name>A0A0F9Q0Z5_9ZZZZ</name>
<organism evidence="2">
    <name type="scientific">marine sediment metagenome</name>
    <dbReference type="NCBI Taxonomy" id="412755"/>
    <lineage>
        <taxon>unclassified sequences</taxon>
        <taxon>metagenomes</taxon>
        <taxon>ecological metagenomes</taxon>
    </lineage>
</organism>